<feature type="region of interest" description="Disordered" evidence="1">
    <location>
        <begin position="96"/>
        <end position="156"/>
    </location>
</feature>
<protein>
    <submittedName>
        <fullName evidence="4">DUF6458 family protein</fullName>
    </submittedName>
</protein>
<keyword evidence="2" id="KW-1133">Transmembrane helix</keyword>
<dbReference type="InterPro" id="IPR045597">
    <property type="entry name" value="DUF6458"/>
</dbReference>
<keyword evidence="5" id="KW-1185">Reference proteome</keyword>
<dbReference type="RefSeq" id="WP_371940467.1">
    <property type="nucleotide sequence ID" value="NZ_JAXCEH010000004.1"/>
</dbReference>
<name>A0ABV4QVX4_9ACTN</name>
<comment type="caution">
    <text evidence="4">The sequence shown here is derived from an EMBL/GenBank/DDBJ whole genome shotgun (WGS) entry which is preliminary data.</text>
</comment>
<evidence type="ECO:0000313" key="5">
    <source>
        <dbReference type="Proteomes" id="UP001569904"/>
    </source>
</evidence>
<evidence type="ECO:0000313" key="4">
    <source>
        <dbReference type="EMBL" id="MFA1554085.1"/>
    </source>
</evidence>
<gene>
    <name evidence="4" type="ORF">SM436_10335</name>
</gene>
<proteinExistence type="predicted"/>
<feature type="compositionally biased region" description="Basic residues" evidence="1">
    <location>
        <begin position="145"/>
        <end position="156"/>
    </location>
</feature>
<accession>A0ABV4QVX4</accession>
<evidence type="ECO:0000259" key="3">
    <source>
        <dbReference type="Pfam" id="PF20059"/>
    </source>
</evidence>
<dbReference type="Proteomes" id="UP001569904">
    <property type="component" value="Unassembled WGS sequence"/>
</dbReference>
<reference evidence="4 5" key="1">
    <citation type="submission" date="2023-11" db="EMBL/GenBank/DDBJ databases">
        <title>Actinomadura monticuli sp. nov., isolated from volcanic ash.</title>
        <authorList>
            <person name="Lee S.D."/>
            <person name="Yang H."/>
            <person name="Kim I.S."/>
        </authorList>
    </citation>
    <scope>NUCLEOTIDE SEQUENCE [LARGE SCALE GENOMIC DNA]</scope>
    <source>
        <strain evidence="4 5">DSM 45346</strain>
    </source>
</reference>
<dbReference type="EMBL" id="JAXCEH010000004">
    <property type="protein sequence ID" value="MFA1554085.1"/>
    <property type="molecule type" value="Genomic_DNA"/>
</dbReference>
<feature type="domain" description="DUF6458" evidence="3">
    <location>
        <begin position="1"/>
        <end position="63"/>
    </location>
</feature>
<evidence type="ECO:0000256" key="2">
    <source>
        <dbReference type="SAM" id="Phobius"/>
    </source>
</evidence>
<dbReference type="Pfam" id="PF20059">
    <property type="entry name" value="DUF6458"/>
    <property type="match status" value="1"/>
</dbReference>
<keyword evidence="2" id="KW-0812">Transmembrane</keyword>
<sequence>MGIGVSLAFIALGAILAFALRVDLSGVDIQMVGWILILVGLISMAFTLKYTRPRRAAGRVVGADPAYGDEPGTIVREEHIIEDPAPVGRPAERVERVIEHPADQGITHGHAAQDPSIAQDPAHAQDPAEANVIPSAAGAGDRIPPQRRRWRRTARR</sequence>
<evidence type="ECO:0000256" key="1">
    <source>
        <dbReference type="SAM" id="MobiDB-lite"/>
    </source>
</evidence>
<feature type="transmembrane region" description="Helical" evidence="2">
    <location>
        <begin position="29"/>
        <end position="48"/>
    </location>
</feature>
<keyword evidence="2" id="KW-0472">Membrane</keyword>
<organism evidence="4 5">
    <name type="scientific">Actinomadura chokoriensis</name>
    <dbReference type="NCBI Taxonomy" id="454156"/>
    <lineage>
        <taxon>Bacteria</taxon>
        <taxon>Bacillati</taxon>
        <taxon>Actinomycetota</taxon>
        <taxon>Actinomycetes</taxon>
        <taxon>Streptosporangiales</taxon>
        <taxon>Thermomonosporaceae</taxon>
        <taxon>Actinomadura</taxon>
    </lineage>
</organism>